<dbReference type="RefSeq" id="WP_267541618.1">
    <property type="nucleotide sequence ID" value="NZ_JAPNKA010000001.1"/>
</dbReference>
<evidence type="ECO:0000256" key="1">
    <source>
        <dbReference type="SAM" id="MobiDB-lite"/>
    </source>
</evidence>
<dbReference type="EMBL" id="JAPNKA010000001">
    <property type="protein sequence ID" value="MCY1083073.1"/>
    <property type="molecule type" value="Genomic_DNA"/>
</dbReference>
<organism evidence="3 4">
    <name type="scientific">Archangium lansingense</name>
    <dbReference type="NCBI Taxonomy" id="2995310"/>
    <lineage>
        <taxon>Bacteria</taxon>
        <taxon>Pseudomonadati</taxon>
        <taxon>Myxococcota</taxon>
        <taxon>Myxococcia</taxon>
        <taxon>Myxococcales</taxon>
        <taxon>Cystobacterineae</taxon>
        <taxon>Archangiaceae</taxon>
        <taxon>Archangium</taxon>
    </lineage>
</organism>
<feature type="chain" id="PRO_5046980023" evidence="2">
    <location>
        <begin position="20"/>
        <end position="277"/>
    </location>
</feature>
<feature type="signal peptide" evidence="2">
    <location>
        <begin position="1"/>
        <end position="19"/>
    </location>
</feature>
<dbReference type="InterPro" id="IPR011754">
    <property type="entry name" value="Mxa_paralog_2268"/>
</dbReference>
<protein>
    <submittedName>
        <fullName evidence="3">DUF2381 family protein</fullName>
    </submittedName>
</protein>
<comment type="caution">
    <text evidence="3">The sequence shown here is derived from an EMBL/GenBank/DDBJ whole genome shotgun (WGS) entry which is preliminary data.</text>
</comment>
<feature type="region of interest" description="Disordered" evidence="1">
    <location>
        <begin position="256"/>
        <end position="277"/>
    </location>
</feature>
<accession>A0ABT4AMZ8</accession>
<evidence type="ECO:0000256" key="2">
    <source>
        <dbReference type="SAM" id="SignalP"/>
    </source>
</evidence>
<reference evidence="3 4" key="1">
    <citation type="submission" date="2022-11" db="EMBL/GenBank/DDBJ databases">
        <title>Minimal conservation of predation-associated metabolite biosynthetic gene clusters underscores biosynthetic potential of Myxococcota including descriptions for ten novel species: Archangium lansinium sp. nov., Myxococcus landrumus sp. nov., Nannocystis bai.</title>
        <authorList>
            <person name="Ahearne A."/>
            <person name="Stevens C."/>
            <person name="Phillips K."/>
        </authorList>
    </citation>
    <scope>NUCLEOTIDE SEQUENCE [LARGE SCALE GENOMIC DNA]</scope>
    <source>
        <strain evidence="3 4">MIWBW</strain>
    </source>
</reference>
<dbReference type="Proteomes" id="UP001207654">
    <property type="component" value="Unassembled WGS sequence"/>
</dbReference>
<gene>
    <name evidence="3" type="ORF">OV287_52420</name>
</gene>
<evidence type="ECO:0000313" key="3">
    <source>
        <dbReference type="EMBL" id="MCY1083073.1"/>
    </source>
</evidence>
<sequence length="277" mass="29730">MRPGPCLLLLLLLSTSAAARDGSSGRALQLRTLVAPSRPGEVPPLELRASAGLTTLVQFDSSLQAGAVELTEQGGLVQLARLGDGSLVVALTRNLAPGEQVPFTVALEPGAEPLRFVVVTRREAVDLRVQVVRARHSDGEDAAEHVARELLAGPETRPMLALPQAARKRDTWDARAQVQSVVWMGPRLFAIVAVWNQKRGTAPWRLVQARLRTTLADGVLLEWPARLLPGPVRVRRQLHVLTSPLPEGASGLEVALDAEDSPGSFQPLPPATMDESP</sequence>
<dbReference type="Pfam" id="PF09544">
    <property type="entry name" value="DUF2381"/>
    <property type="match status" value="1"/>
</dbReference>
<evidence type="ECO:0000313" key="4">
    <source>
        <dbReference type="Proteomes" id="UP001207654"/>
    </source>
</evidence>
<name>A0ABT4AMZ8_9BACT</name>
<keyword evidence="4" id="KW-1185">Reference proteome</keyword>
<proteinExistence type="predicted"/>
<keyword evidence="2" id="KW-0732">Signal</keyword>